<sequence length="207" mass="23313">MLRTDERASETVQPKLVNVGGETLWHRRSVPINKPDSGYRGTTLLRSSVDVETGRLVPGERPGGSGVEHLHLRHRNALEGTRTISPLGLWPCSRFLEILKGFLHILFSVAVPTYSIGKLWRSCMEKLDFNCVGSERQRTLMSIFKSEKMMGIIGRADLTDRFIDLRGINGRADLTDRFIDLRGIIGRTTLLHPYRSVGYDPIVTGRI</sequence>
<reference evidence="2" key="1">
    <citation type="journal article" date="2015" name="Proc. Natl. Acad. Sci. U.S.A.">
        <title>Genome sequencing of adzuki bean (Vigna angularis) provides insight into high starch and low fat accumulation and domestication.</title>
        <authorList>
            <person name="Yang K."/>
            <person name="Tian Z."/>
            <person name="Chen C."/>
            <person name="Luo L."/>
            <person name="Zhao B."/>
            <person name="Wang Z."/>
            <person name="Yu L."/>
            <person name="Li Y."/>
            <person name="Sun Y."/>
            <person name="Li W."/>
            <person name="Chen Y."/>
            <person name="Li Y."/>
            <person name="Zhang Y."/>
            <person name="Ai D."/>
            <person name="Zhao J."/>
            <person name="Shang C."/>
            <person name="Ma Y."/>
            <person name="Wu B."/>
            <person name="Wang M."/>
            <person name="Gao L."/>
            <person name="Sun D."/>
            <person name="Zhang P."/>
            <person name="Guo F."/>
            <person name="Wang W."/>
            <person name="Li Y."/>
            <person name="Wang J."/>
            <person name="Varshney R.K."/>
            <person name="Wang J."/>
            <person name="Ling H.Q."/>
            <person name="Wan P."/>
        </authorList>
    </citation>
    <scope>NUCLEOTIDE SEQUENCE</scope>
    <source>
        <strain evidence="2">cv. Jingnong 6</strain>
    </source>
</reference>
<dbReference type="Gramene" id="KOM50211">
    <property type="protein sequence ID" value="KOM50211"/>
    <property type="gene ID" value="LR48_Vigan08g103800"/>
</dbReference>
<evidence type="ECO:0000313" key="2">
    <source>
        <dbReference type="Proteomes" id="UP000053144"/>
    </source>
</evidence>
<dbReference type="Proteomes" id="UP000053144">
    <property type="component" value="Chromosome 8"/>
</dbReference>
<organism evidence="1 2">
    <name type="scientific">Phaseolus angularis</name>
    <name type="common">Azuki bean</name>
    <name type="synonym">Vigna angularis</name>
    <dbReference type="NCBI Taxonomy" id="3914"/>
    <lineage>
        <taxon>Eukaryota</taxon>
        <taxon>Viridiplantae</taxon>
        <taxon>Streptophyta</taxon>
        <taxon>Embryophyta</taxon>
        <taxon>Tracheophyta</taxon>
        <taxon>Spermatophyta</taxon>
        <taxon>Magnoliopsida</taxon>
        <taxon>eudicotyledons</taxon>
        <taxon>Gunneridae</taxon>
        <taxon>Pentapetalae</taxon>
        <taxon>rosids</taxon>
        <taxon>fabids</taxon>
        <taxon>Fabales</taxon>
        <taxon>Fabaceae</taxon>
        <taxon>Papilionoideae</taxon>
        <taxon>50 kb inversion clade</taxon>
        <taxon>NPAAA clade</taxon>
        <taxon>indigoferoid/millettioid clade</taxon>
        <taxon>Phaseoleae</taxon>
        <taxon>Vigna</taxon>
    </lineage>
</organism>
<proteinExistence type="predicted"/>
<accession>A0A0L9V5B5</accession>
<protein>
    <submittedName>
        <fullName evidence="1">Uncharacterized protein</fullName>
    </submittedName>
</protein>
<dbReference type="EMBL" id="CM003378">
    <property type="protein sequence ID" value="KOM50211.1"/>
    <property type="molecule type" value="Genomic_DNA"/>
</dbReference>
<name>A0A0L9V5B5_PHAAN</name>
<evidence type="ECO:0000313" key="1">
    <source>
        <dbReference type="EMBL" id="KOM50211.1"/>
    </source>
</evidence>
<dbReference type="AlphaFoldDB" id="A0A0L9V5B5"/>
<gene>
    <name evidence="1" type="ORF">LR48_Vigan08g103800</name>
</gene>